<dbReference type="EMBL" id="LWDX02019400">
    <property type="protein sequence ID" value="OEL33248.1"/>
    <property type="molecule type" value="Genomic_DNA"/>
</dbReference>
<evidence type="ECO:0000256" key="2">
    <source>
        <dbReference type="SAM" id="Phobius"/>
    </source>
</evidence>
<feature type="non-terminal residue" evidence="3">
    <location>
        <position position="1"/>
    </location>
</feature>
<proteinExistence type="predicted"/>
<keyword evidence="2" id="KW-0472">Membrane</keyword>
<organism evidence="3 4">
    <name type="scientific">Dichanthelium oligosanthes</name>
    <dbReference type="NCBI Taxonomy" id="888268"/>
    <lineage>
        <taxon>Eukaryota</taxon>
        <taxon>Viridiplantae</taxon>
        <taxon>Streptophyta</taxon>
        <taxon>Embryophyta</taxon>
        <taxon>Tracheophyta</taxon>
        <taxon>Spermatophyta</taxon>
        <taxon>Magnoliopsida</taxon>
        <taxon>Liliopsida</taxon>
        <taxon>Poales</taxon>
        <taxon>Poaceae</taxon>
        <taxon>PACMAD clade</taxon>
        <taxon>Panicoideae</taxon>
        <taxon>Panicodae</taxon>
        <taxon>Paniceae</taxon>
        <taxon>Dichantheliinae</taxon>
        <taxon>Dichanthelium</taxon>
    </lineage>
</organism>
<dbReference type="AlphaFoldDB" id="A0A1E5W7P3"/>
<reference evidence="3 4" key="1">
    <citation type="submission" date="2016-09" db="EMBL/GenBank/DDBJ databases">
        <title>The draft genome of Dichanthelium oligosanthes: A C3 panicoid grass species.</title>
        <authorList>
            <person name="Studer A.J."/>
            <person name="Schnable J.C."/>
            <person name="Brutnell T.P."/>
        </authorList>
    </citation>
    <scope>NUCLEOTIDE SEQUENCE [LARGE SCALE GENOMIC DNA]</scope>
    <source>
        <strain evidence="4">cv. Kellogg 1175</strain>
        <tissue evidence="3">Leaf</tissue>
    </source>
</reference>
<evidence type="ECO:0000256" key="1">
    <source>
        <dbReference type="SAM" id="MobiDB-lite"/>
    </source>
</evidence>
<dbReference type="PANTHER" id="PTHR34189:SF9">
    <property type="entry name" value="OS06G0600800 PROTEIN"/>
    <property type="match status" value="1"/>
</dbReference>
<keyword evidence="2" id="KW-1133">Transmembrane helix</keyword>
<feature type="compositionally biased region" description="Low complexity" evidence="1">
    <location>
        <begin position="1"/>
        <end position="16"/>
    </location>
</feature>
<evidence type="ECO:0000313" key="4">
    <source>
        <dbReference type="Proteomes" id="UP000095767"/>
    </source>
</evidence>
<accession>A0A1E5W7P3</accession>
<keyword evidence="2" id="KW-0812">Transmembrane</keyword>
<protein>
    <submittedName>
        <fullName evidence="3">Uncharacterized protein</fullName>
    </submittedName>
</protein>
<gene>
    <name evidence="3" type="ORF">BAE44_0005734</name>
</gene>
<feature type="compositionally biased region" description="Basic residues" evidence="1">
    <location>
        <begin position="17"/>
        <end position="26"/>
    </location>
</feature>
<feature type="region of interest" description="Disordered" evidence="1">
    <location>
        <begin position="1"/>
        <end position="35"/>
    </location>
</feature>
<evidence type="ECO:0000313" key="3">
    <source>
        <dbReference type="EMBL" id="OEL33248.1"/>
    </source>
</evidence>
<name>A0A1E5W7P3_9POAL</name>
<feature type="transmembrane region" description="Helical" evidence="2">
    <location>
        <begin position="88"/>
        <end position="111"/>
    </location>
</feature>
<dbReference type="PANTHER" id="PTHR34189">
    <property type="entry name" value="TRANSMEMBRANE PROTEIN"/>
    <property type="match status" value="1"/>
</dbReference>
<keyword evidence="4" id="KW-1185">Reference proteome</keyword>
<dbReference type="Proteomes" id="UP000095767">
    <property type="component" value="Unassembled WGS sequence"/>
</dbReference>
<comment type="caution">
    <text evidence="3">The sequence shown here is derived from an EMBL/GenBank/DDBJ whole genome shotgun (WGS) entry which is preliminary data.</text>
</comment>
<dbReference type="OrthoDB" id="1028093at2759"/>
<dbReference type="STRING" id="888268.A0A1E5W7P3"/>
<sequence length="142" mass="15326">LSKGTSSSPRPAPSAQHSRRSRRRPRLFSPRTTALPRITGRAWAMRRSSSAARVAEGGGVNASVSEADLPTYDPLSAAGRREAARTRALARAVHCIPVVPLVCGFLLWLSASSHTHLGKFPFRLQTPLELEVLLFFPISSGA</sequence>